<comment type="function">
    <text evidence="9">Component of the transport system for branched-chain amino acids.</text>
</comment>
<dbReference type="Pfam" id="PF05525">
    <property type="entry name" value="Branch_AA_trans"/>
    <property type="match status" value="1"/>
</dbReference>
<keyword evidence="5 9" id="KW-0812">Transmembrane</keyword>
<name>A0A239ZAP8_9STAP</name>
<dbReference type="GO" id="GO:0005304">
    <property type="term" value="F:L-valine transmembrane transporter activity"/>
    <property type="evidence" value="ECO:0007669"/>
    <property type="project" value="TreeGrafter"/>
</dbReference>
<feature type="transmembrane region" description="Helical" evidence="9">
    <location>
        <begin position="323"/>
        <end position="342"/>
    </location>
</feature>
<keyword evidence="6 9" id="KW-0029">Amino-acid transport</keyword>
<accession>A0A239ZAP8</accession>
<gene>
    <name evidence="10" type="primary">brnQ_2</name>
    <name evidence="10" type="ORF">SAMEA4384403_01369</name>
</gene>
<dbReference type="AlphaFoldDB" id="A0A239ZAP8"/>
<dbReference type="RefSeq" id="WP_095088039.1">
    <property type="nucleotide sequence ID" value="NZ_BMDM01000005.1"/>
</dbReference>
<feature type="transmembrane region" description="Helical" evidence="9">
    <location>
        <begin position="36"/>
        <end position="60"/>
    </location>
</feature>
<feature type="transmembrane region" description="Helical" evidence="9">
    <location>
        <begin position="382"/>
        <end position="399"/>
    </location>
</feature>
<dbReference type="KEGG" id="sste:SAMEA4384403_1369"/>
<dbReference type="GO" id="GO:0015190">
    <property type="term" value="F:L-leucine transmembrane transporter activity"/>
    <property type="evidence" value="ECO:0007669"/>
    <property type="project" value="TreeGrafter"/>
</dbReference>
<evidence type="ECO:0000313" key="11">
    <source>
        <dbReference type="Proteomes" id="UP000242084"/>
    </source>
</evidence>
<feature type="transmembrane region" description="Helical" evidence="9">
    <location>
        <begin position="72"/>
        <end position="94"/>
    </location>
</feature>
<keyword evidence="11" id="KW-1185">Reference proteome</keyword>
<evidence type="ECO:0000256" key="3">
    <source>
        <dbReference type="ARBA" id="ARBA00022448"/>
    </source>
</evidence>
<comment type="subcellular location">
    <subcellularLocation>
        <location evidence="1 9">Cell membrane</location>
        <topology evidence="1 9">Multi-pass membrane protein</topology>
    </subcellularLocation>
</comment>
<dbReference type="GO" id="GO:0015188">
    <property type="term" value="F:L-isoleucine transmembrane transporter activity"/>
    <property type="evidence" value="ECO:0007669"/>
    <property type="project" value="TreeGrafter"/>
</dbReference>
<evidence type="ECO:0000313" key="10">
    <source>
        <dbReference type="EMBL" id="SNV68249.1"/>
    </source>
</evidence>
<proteinExistence type="inferred from homology"/>
<dbReference type="EMBL" id="LT906462">
    <property type="protein sequence ID" value="SNV68249.1"/>
    <property type="molecule type" value="Genomic_DNA"/>
</dbReference>
<dbReference type="GO" id="GO:0005886">
    <property type="term" value="C:plasma membrane"/>
    <property type="evidence" value="ECO:0007669"/>
    <property type="project" value="UniProtKB-SubCell"/>
</dbReference>
<reference evidence="10 11" key="1">
    <citation type="submission" date="2017-06" db="EMBL/GenBank/DDBJ databases">
        <authorList>
            <consortium name="Pathogen Informatics"/>
        </authorList>
    </citation>
    <scope>NUCLEOTIDE SEQUENCE [LARGE SCALE GENOMIC DNA]</scope>
    <source>
        <strain evidence="10 11">NCTC13839</strain>
    </source>
</reference>
<dbReference type="PANTHER" id="PTHR30588">
    <property type="entry name" value="BRANCHED-CHAIN AMINO ACID TRANSPORT SYSTEM 2 CARRIER PROTEIN"/>
    <property type="match status" value="1"/>
</dbReference>
<keyword evidence="4" id="KW-1003">Cell membrane</keyword>
<feature type="transmembrane region" description="Helical" evidence="9">
    <location>
        <begin position="229"/>
        <end position="250"/>
    </location>
</feature>
<evidence type="ECO:0000256" key="8">
    <source>
        <dbReference type="ARBA" id="ARBA00023136"/>
    </source>
</evidence>
<evidence type="ECO:0000256" key="5">
    <source>
        <dbReference type="ARBA" id="ARBA00022692"/>
    </source>
</evidence>
<feature type="transmembrane region" description="Helical" evidence="9">
    <location>
        <begin position="289"/>
        <end position="311"/>
    </location>
</feature>
<keyword evidence="8 9" id="KW-0472">Membrane</keyword>
<evidence type="ECO:0000256" key="7">
    <source>
        <dbReference type="ARBA" id="ARBA00022989"/>
    </source>
</evidence>
<evidence type="ECO:0000256" key="1">
    <source>
        <dbReference type="ARBA" id="ARBA00004651"/>
    </source>
</evidence>
<dbReference type="NCBIfam" id="TIGR00796">
    <property type="entry name" value="livcs"/>
    <property type="match status" value="1"/>
</dbReference>
<evidence type="ECO:0000256" key="6">
    <source>
        <dbReference type="ARBA" id="ARBA00022970"/>
    </source>
</evidence>
<comment type="similarity">
    <text evidence="2 9">Belongs to the branched chain amino acid transporter family.</text>
</comment>
<feature type="transmembrane region" description="Helical" evidence="9">
    <location>
        <begin position="194"/>
        <end position="213"/>
    </location>
</feature>
<dbReference type="InterPro" id="IPR004685">
    <property type="entry name" value="Brnchd-chn_aa_trnsp_Livcs"/>
</dbReference>
<dbReference type="GO" id="GO:0015820">
    <property type="term" value="P:L-leucine transport"/>
    <property type="evidence" value="ECO:0007669"/>
    <property type="project" value="TreeGrafter"/>
</dbReference>
<feature type="transmembrane region" description="Helical" evidence="9">
    <location>
        <begin position="5"/>
        <end position="24"/>
    </location>
</feature>
<dbReference type="OrthoDB" id="9783920at2"/>
<dbReference type="Proteomes" id="UP000242084">
    <property type="component" value="Chromosome 1"/>
</dbReference>
<protein>
    <recommendedName>
        <fullName evidence="9">Branched-chain amino acid transport system carrier protein</fullName>
    </recommendedName>
</protein>
<feature type="transmembrane region" description="Helical" evidence="9">
    <location>
        <begin position="114"/>
        <end position="132"/>
    </location>
</feature>
<feature type="transmembrane region" description="Helical" evidence="9">
    <location>
        <begin position="419"/>
        <end position="436"/>
    </location>
</feature>
<keyword evidence="7 9" id="KW-1133">Transmembrane helix</keyword>
<evidence type="ECO:0000256" key="9">
    <source>
        <dbReference type="RuleBase" id="RU362122"/>
    </source>
</evidence>
<evidence type="ECO:0000256" key="2">
    <source>
        <dbReference type="ARBA" id="ARBA00008540"/>
    </source>
</evidence>
<feature type="transmembrane region" description="Helical" evidence="9">
    <location>
        <begin position="144"/>
        <end position="164"/>
    </location>
</feature>
<sequence>MNKNVFVVGFMLFAIFFGAGNLIFPPALGLASGQFFWPAIFGFVITGIGLPLVGVIAGSIESKGYRASLSKIHPVFAIILLSAISLTIGPLFAIPRTAATSFEMGITPIFDTTSKGALFIFTLIYFIIVYYLSFNSSKMVDKVGAILTPLLLISIVILIIKTFISLSGNDVVAGDPEIYKAASTSFGKGFVEGYLTMDAIAAIAFSMIVITAIKSKGVTKETGLFKQTIYAGLIAAIGLGFIYISLGWIGNHMEVSPATLKELNANGQNIGTYLLTTVSQIAFGEFGKYLVGIIVALACLTTATGLIVSVSEFFHELVPKISYKWFVTIFTLVSFIISNQGLTTVIQGSLPVLLVLYPIAITTVLLIVLATFVKTPPLAQQLAVTFVTIISIISVLNSTGGVKMKFIEDLYLADIQMEWIPFAVVGFIIGFIIGKVKNQTPVEYS</sequence>
<keyword evidence="3 9" id="KW-0813">Transport</keyword>
<dbReference type="GO" id="GO:0015818">
    <property type="term" value="P:isoleucine transport"/>
    <property type="evidence" value="ECO:0007669"/>
    <property type="project" value="TreeGrafter"/>
</dbReference>
<evidence type="ECO:0000256" key="4">
    <source>
        <dbReference type="ARBA" id="ARBA00022475"/>
    </source>
</evidence>
<feature type="transmembrane region" description="Helical" evidence="9">
    <location>
        <begin position="348"/>
        <end position="370"/>
    </location>
</feature>
<dbReference type="PANTHER" id="PTHR30588:SF7">
    <property type="entry name" value="BRANCHED-CHAIN AMINO ACID CARRIER PROTEIN SAOUHSC_01411-RELATED"/>
    <property type="match status" value="1"/>
</dbReference>
<organism evidence="10 11">
    <name type="scientific">Mammaliicoccus stepanovicii</name>
    <dbReference type="NCBI Taxonomy" id="643214"/>
    <lineage>
        <taxon>Bacteria</taxon>
        <taxon>Bacillati</taxon>
        <taxon>Bacillota</taxon>
        <taxon>Bacilli</taxon>
        <taxon>Bacillales</taxon>
        <taxon>Staphylococcaceae</taxon>
        <taxon>Mammaliicoccus</taxon>
    </lineage>
</organism>